<name>A0A511K895_RHOTO</name>
<gene>
    <name evidence="2" type="ORF">Rt10032_c01g0579</name>
</gene>
<feature type="region of interest" description="Disordered" evidence="1">
    <location>
        <begin position="59"/>
        <end position="84"/>
    </location>
</feature>
<feature type="region of interest" description="Disordered" evidence="1">
    <location>
        <begin position="1"/>
        <end position="47"/>
    </location>
</feature>
<reference evidence="2 3" key="1">
    <citation type="submission" date="2019-07" db="EMBL/GenBank/DDBJ databases">
        <title>Rhodotorula toruloides NBRC10032 genome sequencing.</title>
        <authorList>
            <person name="Shida Y."/>
            <person name="Takaku H."/>
            <person name="Ogasawara W."/>
            <person name="Mori K."/>
        </authorList>
    </citation>
    <scope>NUCLEOTIDE SEQUENCE [LARGE SCALE GENOMIC DNA]</scope>
    <source>
        <strain evidence="2 3">NBRC10032</strain>
    </source>
</reference>
<feature type="compositionally biased region" description="Polar residues" evidence="1">
    <location>
        <begin position="33"/>
        <end position="46"/>
    </location>
</feature>
<protein>
    <submittedName>
        <fullName evidence="2">Uncharacterized protein</fullName>
    </submittedName>
</protein>
<dbReference type="AlphaFoldDB" id="A0A511K895"/>
<comment type="caution">
    <text evidence="2">The sequence shown here is derived from an EMBL/GenBank/DDBJ whole genome shotgun (WGS) entry which is preliminary data.</text>
</comment>
<sequence length="84" mass="8839">MPSKTRTPESTPPPSLSKSGPGPQAPTLDVPVGTNNIATPSPTQNPVEEIKKRHLRSVSQPVNVLSKSPGTFLPAPKRGDCTVM</sequence>
<evidence type="ECO:0000313" key="2">
    <source>
        <dbReference type="EMBL" id="GEM06562.1"/>
    </source>
</evidence>
<proteinExistence type="predicted"/>
<dbReference type="EMBL" id="BJWK01000001">
    <property type="protein sequence ID" value="GEM06562.1"/>
    <property type="molecule type" value="Genomic_DNA"/>
</dbReference>
<accession>A0A511K895</accession>
<organism evidence="2 3">
    <name type="scientific">Rhodotorula toruloides</name>
    <name type="common">Yeast</name>
    <name type="synonym">Rhodosporidium toruloides</name>
    <dbReference type="NCBI Taxonomy" id="5286"/>
    <lineage>
        <taxon>Eukaryota</taxon>
        <taxon>Fungi</taxon>
        <taxon>Dikarya</taxon>
        <taxon>Basidiomycota</taxon>
        <taxon>Pucciniomycotina</taxon>
        <taxon>Microbotryomycetes</taxon>
        <taxon>Sporidiobolales</taxon>
        <taxon>Sporidiobolaceae</taxon>
        <taxon>Rhodotorula</taxon>
    </lineage>
</organism>
<feature type="compositionally biased region" description="Polar residues" evidence="1">
    <location>
        <begin position="59"/>
        <end position="69"/>
    </location>
</feature>
<evidence type="ECO:0000256" key="1">
    <source>
        <dbReference type="SAM" id="MobiDB-lite"/>
    </source>
</evidence>
<dbReference type="Proteomes" id="UP000321518">
    <property type="component" value="Unassembled WGS sequence"/>
</dbReference>
<evidence type="ECO:0000313" key="3">
    <source>
        <dbReference type="Proteomes" id="UP000321518"/>
    </source>
</evidence>